<evidence type="ECO:0000256" key="4">
    <source>
        <dbReference type="SAM" id="MobiDB-lite"/>
    </source>
</evidence>
<evidence type="ECO:0000259" key="6">
    <source>
        <dbReference type="PROSITE" id="PS50090"/>
    </source>
</evidence>
<dbReference type="SUPFAM" id="SSF47370">
    <property type="entry name" value="Bromodomain"/>
    <property type="match status" value="1"/>
</dbReference>
<feature type="domain" description="Myb-like" evidence="6">
    <location>
        <begin position="3"/>
        <end position="59"/>
    </location>
</feature>
<evidence type="ECO:0000256" key="2">
    <source>
        <dbReference type="ARBA" id="ARBA00023125"/>
    </source>
</evidence>
<proteinExistence type="predicted"/>
<dbReference type="PROSITE" id="PS51294">
    <property type="entry name" value="HTH_MYB"/>
    <property type="match status" value="1"/>
</dbReference>
<feature type="domain" description="HTH myb-type" evidence="7">
    <location>
        <begin position="15"/>
        <end position="63"/>
    </location>
</feature>
<organism evidence="8 9">
    <name type="scientific">Acorus calamus</name>
    <name type="common">Sweet flag</name>
    <dbReference type="NCBI Taxonomy" id="4465"/>
    <lineage>
        <taxon>Eukaryota</taxon>
        <taxon>Viridiplantae</taxon>
        <taxon>Streptophyta</taxon>
        <taxon>Embryophyta</taxon>
        <taxon>Tracheophyta</taxon>
        <taxon>Spermatophyta</taxon>
        <taxon>Magnoliopsida</taxon>
        <taxon>Liliopsida</taxon>
        <taxon>Acoraceae</taxon>
        <taxon>Acorus</taxon>
    </lineage>
</organism>
<feature type="region of interest" description="Disordered" evidence="4">
    <location>
        <begin position="116"/>
        <end position="317"/>
    </location>
</feature>
<dbReference type="CDD" id="cd00167">
    <property type="entry name" value="SANT"/>
    <property type="match status" value="1"/>
</dbReference>
<keyword evidence="1 3" id="KW-0103">Bromodomain</keyword>
<evidence type="ECO:0000259" key="7">
    <source>
        <dbReference type="PROSITE" id="PS51294"/>
    </source>
</evidence>
<feature type="compositionally biased region" description="Basic and acidic residues" evidence="4">
    <location>
        <begin position="487"/>
        <end position="505"/>
    </location>
</feature>
<feature type="compositionally biased region" description="Polar residues" evidence="4">
    <location>
        <begin position="594"/>
        <end position="605"/>
    </location>
</feature>
<dbReference type="GO" id="GO:0003677">
    <property type="term" value="F:DNA binding"/>
    <property type="evidence" value="ECO:0007669"/>
    <property type="project" value="UniProtKB-KW"/>
</dbReference>
<evidence type="ECO:0000259" key="5">
    <source>
        <dbReference type="PROSITE" id="PS50014"/>
    </source>
</evidence>
<dbReference type="InterPro" id="IPR001487">
    <property type="entry name" value="Bromodomain"/>
</dbReference>
<feature type="compositionally biased region" description="Gly residues" evidence="4">
    <location>
        <begin position="288"/>
        <end position="300"/>
    </location>
</feature>
<dbReference type="PANTHER" id="PTHR37888">
    <property type="entry name" value="DNA-BINDING BROMODOMAIN-CONTAINING PROTEIN"/>
    <property type="match status" value="1"/>
</dbReference>
<feature type="region of interest" description="Disordered" evidence="4">
    <location>
        <begin position="418"/>
        <end position="457"/>
    </location>
</feature>
<dbReference type="Gene3D" id="1.10.10.60">
    <property type="entry name" value="Homeodomain-like"/>
    <property type="match status" value="1"/>
</dbReference>
<protein>
    <recommendedName>
        <fullName evidence="10">Bromo domain-containing protein</fullName>
    </recommendedName>
</protein>
<feature type="region of interest" description="Disordered" evidence="4">
    <location>
        <begin position="480"/>
        <end position="701"/>
    </location>
</feature>
<dbReference type="SMART" id="SM00297">
    <property type="entry name" value="BROMO"/>
    <property type="match status" value="1"/>
</dbReference>
<dbReference type="AlphaFoldDB" id="A0AAV9CF28"/>
<sequence>MTRPDSQDEIWGTLEELLLASAVHRHGTRSWDSVAAEVQNRIHLPLTAQSCKRKFHDLRRRFETKDHQIDGGDGATEAAVDVPWIDELRKLRVAELRQEVQRFDISIVSLQMKVKRLTEERERSVREGEGKADLTKNDSKGDDEGARPAGGGDSGRSCNDSRNKETDAGTGSAEPDQAEVQPGGADPEAAEDGGDRPAGEASFNGSSDTVAKGGAAAYPPVEAAEPVEPVAGGESAEFRESVAESKESSDVQSSASLSRRGRLRKKKRRGSAASAAADAEAEEETPVGDGGGDGGRGGGEGGEDGREHSHARGERVAEKSKPLFDFLNIIRSHKYGSVFDREIQESSEYKSLIKQHVDLEMVRRKVLEGRYPPDQRSRFFRDLLLLFNNAIAFFPKGFPESAAALELRSLVSREVGASEPSLASRSVSEKDSKPSDRPPSTPPEVKPAEADLIKNSLPPKRGPILIACRKRSSISAKAAAAAAAPVVDEKPNLETEEEAKPEPKKTRSAAVAAPSSGTRGLRTSKVSDPNSKQGSAVAKKPASAAPPAAETPPSKAEKKSGGGASATSVAKKRSAAANFLNRMKKGGGGSSSSPTNGTLLESLNRTAVAPPSSASGGGGGRGETKRGGGSTSTSGGGGRREQGSRHGSKQEAKAAEVKRGVGRPPKRAAAPPPQKTAGKRTRETEAETPPSKQPPRKRGRK</sequence>
<dbReference type="Gene3D" id="1.20.920.10">
    <property type="entry name" value="Bromodomain-like"/>
    <property type="match status" value="1"/>
</dbReference>
<evidence type="ECO:0008006" key="10">
    <source>
        <dbReference type="Google" id="ProtNLM"/>
    </source>
</evidence>
<dbReference type="Proteomes" id="UP001180020">
    <property type="component" value="Unassembled WGS sequence"/>
</dbReference>
<feature type="compositionally biased region" description="Basic residues" evidence="4">
    <location>
        <begin position="259"/>
        <end position="270"/>
    </location>
</feature>
<evidence type="ECO:0000256" key="1">
    <source>
        <dbReference type="ARBA" id="ARBA00023117"/>
    </source>
</evidence>
<dbReference type="EMBL" id="JAUJYO010000019">
    <property type="protein sequence ID" value="KAK1287240.1"/>
    <property type="molecule type" value="Genomic_DNA"/>
</dbReference>
<dbReference type="InterPro" id="IPR017930">
    <property type="entry name" value="Myb_dom"/>
</dbReference>
<feature type="compositionally biased region" description="Basic and acidic residues" evidence="4">
    <location>
        <begin position="236"/>
        <end position="249"/>
    </location>
</feature>
<feature type="compositionally biased region" description="Polar residues" evidence="4">
    <location>
        <begin position="524"/>
        <end position="534"/>
    </location>
</feature>
<keyword evidence="2" id="KW-0238">DNA-binding</keyword>
<dbReference type="InterPro" id="IPR009057">
    <property type="entry name" value="Homeodomain-like_sf"/>
</dbReference>
<name>A0AAV9CF28_ACOCL</name>
<dbReference type="Pfam" id="PF00249">
    <property type="entry name" value="Myb_DNA-binding"/>
    <property type="match status" value="1"/>
</dbReference>
<dbReference type="InterPro" id="IPR001005">
    <property type="entry name" value="SANT/Myb"/>
</dbReference>
<accession>A0AAV9CF28</accession>
<reference evidence="8" key="1">
    <citation type="journal article" date="2023" name="Nat. Commun.">
        <title>Diploid and tetraploid genomes of Acorus and the evolution of monocots.</title>
        <authorList>
            <person name="Ma L."/>
            <person name="Liu K.W."/>
            <person name="Li Z."/>
            <person name="Hsiao Y.Y."/>
            <person name="Qi Y."/>
            <person name="Fu T."/>
            <person name="Tang G.D."/>
            <person name="Zhang D."/>
            <person name="Sun W.H."/>
            <person name="Liu D.K."/>
            <person name="Li Y."/>
            <person name="Chen G.Z."/>
            <person name="Liu X.D."/>
            <person name="Liao X.Y."/>
            <person name="Jiang Y.T."/>
            <person name="Yu X."/>
            <person name="Hao Y."/>
            <person name="Huang J."/>
            <person name="Zhao X.W."/>
            <person name="Ke S."/>
            <person name="Chen Y.Y."/>
            <person name="Wu W.L."/>
            <person name="Hsu J.L."/>
            <person name="Lin Y.F."/>
            <person name="Huang M.D."/>
            <person name="Li C.Y."/>
            <person name="Huang L."/>
            <person name="Wang Z.W."/>
            <person name="Zhao X."/>
            <person name="Zhong W.Y."/>
            <person name="Peng D.H."/>
            <person name="Ahmad S."/>
            <person name="Lan S."/>
            <person name="Zhang J.S."/>
            <person name="Tsai W.C."/>
            <person name="Van de Peer Y."/>
            <person name="Liu Z.J."/>
        </authorList>
    </citation>
    <scope>NUCLEOTIDE SEQUENCE</scope>
    <source>
        <strain evidence="8">CP</strain>
    </source>
</reference>
<feature type="compositionally biased region" description="Basic and acidic residues" evidence="4">
    <location>
        <begin position="638"/>
        <end position="659"/>
    </location>
</feature>
<feature type="compositionally biased region" description="Gly residues" evidence="4">
    <location>
        <begin position="615"/>
        <end position="637"/>
    </location>
</feature>
<dbReference type="SMART" id="SM00717">
    <property type="entry name" value="SANT"/>
    <property type="match status" value="1"/>
</dbReference>
<comment type="caution">
    <text evidence="8">The sequence shown here is derived from an EMBL/GenBank/DDBJ whole genome shotgun (WGS) entry which is preliminary data.</text>
</comment>
<dbReference type="PROSITE" id="PS50014">
    <property type="entry name" value="BROMODOMAIN_2"/>
    <property type="match status" value="1"/>
</dbReference>
<keyword evidence="9" id="KW-1185">Reference proteome</keyword>
<feature type="domain" description="Bromo" evidence="5">
    <location>
        <begin position="348"/>
        <end position="393"/>
    </location>
</feature>
<gene>
    <name evidence="8" type="ORF">QJS10_CPB19g00978</name>
</gene>
<evidence type="ECO:0000256" key="3">
    <source>
        <dbReference type="PROSITE-ProRule" id="PRU00035"/>
    </source>
</evidence>
<feature type="compositionally biased region" description="Basic and acidic residues" evidence="4">
    <location>
        <begin position="303"/>
        <end position="317"/>
    </location>
</feature>
<evidence type="ECO:0000313" key="9">
    <source>
        <dbReference type="Proteomes" id="UP001180020"/>
    </source>
</evidence>
<feature type="compositionally biased region" description="Low complexity" evidence="4">
    <location>
        <begin position="213"/>
        <end position="234"/>
    </location>
</feature>
<evidence type="ECO:0000313" key="8">
    <source>
        <dbReference type="EMBL" id="KAK1287240.1"/>
    </source>
</evidence>
<dbReference type="InterPro" id="IPR036427">
    <property type="entry name" value="Bromodomain-like_sf"/>
</dbReference>
<dbReference type="PROSITE" id="PS50090">
    <property type="entry name" value="MYB_LIKE"/>
    <property type="match status" value="1"/>
</dbReference>
<dbReference type="Pfam" id="PF00439">
    <property type="entry name" value="Bromodomain"/>
    <property type="match status" value="1"/>
</dbReference>
<dbReference type="PANTHER" id="PTHR37888:SF11">
    <property type="entry name" value="DNA-BINDING BROMODOMAIN-CONTAINING PROTEIN"/>
    <property type="match status" value="1"/>
</dbReference>
<dbReference type="CDD" id="cd04369">
    <property type="entry name" value="Bromodomain"/>
    <property type="match status" value="1"/>
</dbReference>
<feature type="compositionally biased region" description="Basic and acidic residues" evidence="4">
    <location>
        <begin position="427"/>
        <end position="436"/>
    </location>
</feature>
<dbReference type="SUPFAM" id="SSF46689">
    <property type="entry name" value="Homeodomain-like"/>
    <property type="match status" value="1"/>
</dbReference>
<reference evidence="8" key="2">
    <citation type="submission" date="2023-06" db="EMBL/GenBank/DDBJ databases">
        <authorList>
            <person name="Ma L."/>
            <person name="Liu K.-W."/>
            <person name="Li Z."/>
            <person name="Hsiao Y.-Y."/>
            <person name="Qi Y."/>
            <person name="Fu T."/>
            <person name="Tang G."/>
            <person name="Zhang D."/>
            <person name="Sun W.-H."/>
            <person name="Liu D.-K."/>
            <person name="Li Y."/>
            <person name="Chen G.-Z."/>
            <person name="Liu X.-D."/>
            <person name="Liao X.-Y."/>
            <person name="Jiang Y.-T."/>
            <person name="Yu X."/>
            <person name="Hao Y."/>
            <person name="Huang J."/>
            <person name="Zhao X.-W."/>
            <person name="Ke S."/>
            <person name="Chen Y.-Y."/>
            <person name="Wu W.-L."/>
            <person name="Hsu J.-L."/>
            <person name="Lin Y.-F."/>
            <person name="Huang M.-D."/>
            <person name="Li C.-Y."/>
            <person name="Huang L."/>
            <person name="Wang Z.-W."/>
            <person name="Zhao X."/>
            <person name="Zhong W.-Y."/>
            <person name="Peng D.-H."/>
            <person name="Ahmad S."/>
            <person name="Lan S."/>
            <person name="Zhang J.-S."/>
            <person name="Tsai W.-C."/>
            <person name="Van De Peer Y."/>
            <person name="Liu Z.-J."/>
        </authorList>
    </citation>
    <scope>NUCLEOTIDE SEQUENCE</scope>
    <source>
        <strain evidence="8">CP</strain>
        <tissue evidence="8">Leaves</tissue>
    </source>
</reference>
<feature type="compositionally biased region" description="Basic and acidic residues" evidence="4">
    <location>
        <begin position="116"/>
        <end position="146"/>
    </location>
</feature>
<feature type="compositionally biased region" description="Low complexity" evidence="4">
    <location>
        <begin position="538"/>
        <end position="554"/>
    </location>
</feature>